<evidence type="ECO:0000256" key="3">
    <source>
        <dbReference type="ARBA" id="ARBA00022989"/>
    </source>
</evidence>
<evidence type="ECO:0000313" key="7">
    <source>
        <dbReference type="Proteomes" id="UP000700596"/>
    </source>
</evidence>
<feature type="transmembrane region" description="Helical" evidence="5">
    <location>
        <begin position="12"/>
        <end position="29"/>
    </location>
</feature>
<keyword evidence="3 5" id="KW-1133">Transmembrane helix</keyword>
<dbReference type="GO" id="GO:0005886">
    <property type="term" value="C:plasma membrane"/>
    <property type="evidence" value="ECO:0007669"/>
    <property type="project" value="TreeGrafter"/>
</dbReference>
<dbReference type="Pfam" id="PF04479">
    <property type="entry name" value="RTA1"/>
    <property type="match status" value="1"/>
</dbReference>
<name>A0A9P9DPC9_9PLEO</name>
<organism evidence="6 7">
    <name type="scientific">Dendryphion nanum</name>
    <dbReference type="NCBI Taxonomy" id="256645"/>
    <lineage>
        <taxon>Eukaryota</taxon>
        <taxon>Fungi</taxon>
        <taxon>Dikarya</taxon>
        <taxon>Ascomycota</taxon>
        <taxon>Pezizomycotina</taxon>
        <taxon>Dothideomycetes</taxon>
        <taxon>Pleosporomycetidae</taxon>
        <taxon>Pleosporales</taxon>
        <taxon>Torulaceae</taxon>
        <taxon>Dendryphion</taxon>
    </lineage>
</organism>
<evidence type="ECO:0000256" key="4">
    <source>
        <dbReference type="ARBA" id="ARBA00023136"/>
    </source>
</evidence>
<evidence type="ECO:0000256" key="1">
    <source>
        <dbReference type="ARBA" id="ARBA00004141"/>
    </source>
</evidence>
<feature type="transmembrane region" description="Helical" evidence="5">
    <location>
        <begin position="225"/>
        <end position="245"/>
    </location>
</feature>
<accession>A0A9P9DPC9</accession>
<feature type="transmembrane region" description="Helical" evidence="5">
    <location>
        <begin position="186"/>
        <end position="205"/>
    </location>
</feature>
<evidence type="ECO:0000313" key="6">
    <source>
        <dbReference type="EMBL" id="KAH7122828.1"/>
    </source>
</evidence>
<dbReference type="PANTHER" id="PTHR31465:SF9">
    <property type="entry name" value="SPHINGOID LONG-CHAIN BASE TRANSPORTER RSB1"/>
    <property type="match status" value="1"/>
</dbReference>
<keyword evidence="7" id="KW-1185">Reference proteome</keyword>
<comment type="caution">
    <text evidence="6">The sequence shown here is derived from an EMBL/GenBank/DDBJ whole genome shotgun (WGS) entry which is preliminary data.</text>
</comment>
<dbReference type="InterPro" id="IPR007568">
    <property type="entry name" value="RTA1"/>
</dbReference>
<dbReference type="GO" id="GO:0000324">
    <property type="term" value="C:fungal-type vacuole"/>
    <property type="evidence" value="ECO:0007669"/>
    <property type="project" value="TreeGrafter"/>
</dbReference>
<evidence type="ECO:0000256" key="5">
    <source>
        <dbReference type="SAM" id="Phobius"/>
    </source>
</evidence>
<dbReference type="EMBL" id="JAGMWT010000009">
    <property type="protein sequence ID" value="KAH7122828.1"/>
    <property type="molecule type" value="Genomic_DNA"/>
</dbReference>
<feature type="transmembrane region" description="Helical" evidence="5">
    <location>
        <begin position="146"/>
        <end position="165"/>
    </location>
</feature>
<comment type="subcellular location">
    <subcellularLocation>
        <location evidence="1">Membrane</location>
        <topology evidence="1">Multi-pass membrane protein</topology>
    </subcellularLocation>
</comment>
<dbReference type="AlphaFoldDB" id="A0A9P9DPC9"/>
<proteinExistence type="predicted"/>
<evidence type="ECO:0000256" key="2">
    <source>
        <dbReference type="ARBA" id="ARBA00022692"/>
    </source>
</evidence>
<feature type="transmembrane region" description="Helical" evidence="5">
    <location>
        <begin position="105"/>
        <end position="126"/>
    </location>
</feature>
<feature type="transmembrane region" description="Helical" evidence="5">
    <location>
        <begin position="34"/>
        <end position="52"/>
    </location>
</feature>
<feature type="transmembrane region" description="Helical" evidence="5">
    <location>
        <begin position="64"/>
        <end position="93"/>
    </location>
</feature>
<keyword evidence="2 5" id="KW-0812">Transmembrane</keyword>
<protein>
    <submittedName>
        <fullName evidence="6">RTA1 like protein-domain-containing protein</fullName>
    </submittedName>
</protein>
<dbReference type="Proteomes" id="UP000700596">
    <property type="component" value="Unassembled WGS sequence"/>
</dbReference>
<keyword evidence="4 5" id="KW-0472">Membrane</keyword>
<dbReference type="PANTHER" id="PTHR31465">
    <property type="entry name" value="PROTEIN RTA1-RELATED"/>
    <property type="match status" value="1"/>
</dbReference>
<reference evidence="6" key="1">
    <citation type="journal article" date="2021" name="Nat. Commun.">
        <title>Genetic determinants of endophytism in the Arabidopsis root mycobiome.</title>
        <authorList>
            <person name="Mesny F."/>
            <person name="Miyauchi S."/>
            <person name="Thiergart T."/>
            <person name="Pickel B."/>
            <person name="Atanasova L."/>
            <person name="Karlsson M."/>
            <person name="Huettel B."/>
            <person name="Barry K.W."/>
            <person name="Haridas S."/>
            <person name="Chen C."/>
            <person name="Bauer D."/>
            <person name="Andreopoulos W."/>
            <person name="Pangilinan J."/>
            <person name="LaButti K."/>
            <person name="Riley R."/>
            <person name="Lipzen A."/>
            <person name="Clum A."/>
            <person name="Drula E."/>
            <person name="Henrissat B."/>
            <person name="Kohler A."/>
            <person name="Grigoriev I.V."/>
            <person name="Martin F.M."/>
            <person name="Hacquard S."/>
        </authorList>
    </citation>
    <scope>NUCLEOTIDE SEQUENCE</scope>
    <source>
        <strain evidence="6">MPI-CAGE-CH-0243</strain>
    </source>
</reference>
<dbReference type="OrthoDB" id="4521223at2759"/>
<sequence>MATRYEPAGNIIMLSFYIIVLIPQIYLGIRHKTWGFSFGMVSGIVLEILGYISRIQMAYGGGRFIQYLVCLTIGPAFFSAALYLCLARVIAVFGEDLSILKPRTYAITFMIADFIALVLQASGGAVAGGKDISKLDMGIKIVQAGLAAHLTAMVAFITLAAQFTWSAYTRRSRWGTRLMELQSAKIFKYFLIAMAIASVCIFIRTCYRVAELSGGFESDLAENETAFLILEGAVLAIGVLALTIFHPGLAFKGRWAEANFELRKTKKGQQGSPVDSA</sequence>
<gene>
    <name evidence="6" type="ORF">B0J11DRAFT_581503</name>
</gene>